<organism evidence="1 2">
    <name type="scientific">Campylobacter rectus RM3267</name>
    <dbReference type="NCBI Taxonomy" id="553218"/>
    <lineage>
        <taxon>Bacteria</taxon>
        <taxon>Pseudomonadati</taxon>
        <taxon>Campylobacterota</taxon>
        <taxon>Epsilonproteobacteria</taxon>
        <taxon>Campylobacterales</taxon>
        <taxon>Campylobacteraceae</taxon>
        <taxon>Campylobacter</taxon>
    </lineage>
</organism>
<reference evidence="1 2" key="1">
    <citation type="submission" date="2008-08" db="EMBL/GenBank/DDBJ databases">
        <authorList>
            <person name="Madupu R."/>
            <person name="Durkin A.S."/>
            <person name="Torralba M."/>
            <person name="Methe B."/>
            <person name="Sutton G.G."/>
            <person name="Strausberg R.L."/>
            <person name="Nelson K.E."/>
        </authorList>
    </citation>
    <scope>NUCLEOTIDE SEQUENCE [LARGE SCALE GENOMIC DNA]</scope>
    <source>
        <strain evidence="1 2">RM3267</strain>
    </source>
</reference>
<dbReference type="Proteomes" id="UP000003082">
    <property type="component" value="Unassembled WGS sequence"/>
</dbReference>
<sequence length="57" mass="6596">MPRKFPKPPQNFIGEFKIAISFAKCSEPSQPHKYREAIKFYILKTSCQMKTSSRICG</sequence>
<evidence type="ECO:0000313" key="1">
    <source>
        <dbReference type="EMBL" id="EEF13319.1"/>
    </source>
</evidence>
<evidence type="ECO:0000313" key="2">
    <source>
        <dbReference type="Proteomes" id="UP000003082"/>
    </source>
</evidence>
<protein>
    <submittedName>
        <fullName evidence="1">Uncharacterized protein</fullName>
    </submittedName>
</protein>
<dbReference type="STRING" id="553218.CAMRE0001_2543"/>
<comment type="caution">
    <text evidence="1">The sequence shown here is derived from an EMBL/GenBank/DDBJ whole genome shotgun (WGS) entry which is preliminary data.</text>
</comment>
<dbReference type="EMBL" id="ACFU01000022">
    <property type="protein sequence ID" value="EEF13319.1"/>
    <property type="molecule type" value="Genomic_DNA"/>
</dbReference>
<accession>B9D3S8</accession>
<name>B9D3S8_CAMRE</name>
<proteinExistence type="predicted"/>
<gene>
    <name evidence="1" type="ORF">CAMRE0001_2543</name>
</gene>
<dbReference type="AlphaFoldDB" id="B9D3S8"/>
<keyword evidence="2" id="KW-1185">Reference proteome</keyword>